<gene>
    <name evidence="1" type="ORF">A2519_10890</name>
</gene>
<evidence type="ECO:0000313" key="1">
    <source>
        <dbReference type="EMBL" id="OGK00504.1"/>
    </source>
</evidence>
<name>A0A1F7F1H3_UNCRA</name>
<reference evidence="1 2" key="1">
    <citation type="journal article" date="2016" name="Nat. Commun.">
        <title>Thousands of microbial genomes shed light on interconnected biogeochemical processes in an aquifer system.</title>
        <authorList>
            <person name="Anantharaman K."/>
            <person name="Brown C.T."/>
            <person name="Hug L.A."/>
            <person name="Sharon I."/>
            <person name="Castelle C.J."/>
            <person name="Probst A.J."/>
            <person name="Thomas B.C."/>
            <person name="Singh A."/>
            <person name="Wilkins M.J."/>
            <person name="Karaoz U."/>
            <person name="Brodie E.L."/>
            <person name="Williams K.H."/>
            <person name="Hubbard S.S."/>
            <person name="Banfield J.F."/>
        </authorList>
    </citation>
    <scope>NUCLEOTIDE SEQUENCE [LARGE SCALE GENOMIC DNA]</scope>
</reference>
<dbReference type="Gene3D" id="3.30.420.40">
    <property type="match status" value="4"/>
</dbReference>
<protein>
    <recommendedName>
        <fullName evidence="3">SHS2 domain-containing protein</fullName>
    </recommendedName>
</protein>
<dbReference type="PANTHER" id="PTHR32432">
    <property type="entry name" value="CELL DIVISION PROTEIN FTSA-RELATED"/>
    <property type="match status" value="1"/>
</dbReference>
<dbReference type="EMBL" id="MFYX01000146">
    <property type="protein sequence ID" value="OGK00504.1"/>
    <property type="molecule type" value="Genomic_DNA"/>
</dbReference>
<evidence type="ECO:0008006" key="3">
    <source>
        <dbReference type="Google" id="ProtNLM"/>
    </source>
</evidence>
<accession>A0A1F7F1H3</accession>
<comment type="caution">
    <text evidence="1">The sequence shown here is derived from an EMBL/GenBank/DDBJ whole genome shotgun (WGS) entry which is preliminary data.</text>
</comment>
<dbReference type="InterPro" id="IPR050696">
    <property type="entry name" value="FtsA/MreB"/>
</dbReference>
<dbReference type="PANTHER" id="PTHR32432:SF3">
    <property type="entry name" value="ETHANOLAMINE UTILIZATION PROTEIN EUTJ"/>
    <property type="match status" value="1"/>
</dbReference>
<dbReference type="AlphaFoldDB" id="A0A1F7F1H3"/>
<organism evidence="1 2">
    <name type="scientific">Candidatus Raymondbacteria bacterium RIFOXYD12_FULL_49_13</name>
    <dbReference type="NCBI Taxonomy" id="1817890"/>
    <lineage>
        <taxon>Bacteria</taxon>
        <taxon>Raymondiibacteriota</taxon>
    </lineage>
</organism>
<proteinExistence type="predicted"/>
<evidence type="ECO:0000313" key="2">
    <source>
        <dbReference type="Proteomes" id="UP000179243"/>
    </source>
</evidence>
<dbReference type="Gene3D" id="3.30.1490.300">
    <property type="match status" value="1"/>
</dbReference>
<sequence>MVVMAEPIMESILGIEISENAVKLIQRSLVTQTIDVVHSEPLSPDLSAKPAYLAEVFRKILKQYRRQLKTKNAVVSIPSYMSFVSIVPIDPEDSDIDSQVEWEIEQQSVGKPGNSLNFDYTELTDYQPVSIGEGPNAGDSDAENIGAVQEKASHKYYLAAGASRERIEAITNALKKAKVRPLIMDVDILALANVFEFSYPEDQLEFIGIIHVSADKVSAILVRNGTYVDSFIRVVLNQGDIAGLKKLGQSIQREFENRASKSIGGGVVKKIMLAGENVLNAGYREALSSGFSKPVEVLDPFRRITIQAKIEKNVSQLGPAFAVVVGLTLRTPDGAGDD</sequence>
<dbReference type="Proteomes" id="UP000179243">
    <property type="component" value="Unassembled WGS sequence"/>
</dbReference>